<accession>A0ABW2IXL9</accession>
<sequence length="132" mass="14243">MIRMASGPDNRVASLFLAGMIAFFVPVLSPAAEPESGTQEKPAAVQEKKAQSGSMTRLSIEGISASAGEDEPRVLTILPWQAPTLPRRPRAELESKAPDLVQPLDPRVIEAHRAFRQRLDHTPADAGPGGRR</sequence>
<feature type="region of interest" description="Disordered" evidence="1">
    <location>
        <begin position="32"/>
        <end position="67"/>
    </location>
</feature>
<proteinExistence type="predicted"/>
<organism evidence="2 3">
    <name type="scientific">Marinobacter aromaticivorans</name>
    <dbReference type="NCBI Taxonomy" id="1494078"/>
    <lineage>
        <taxon>Bacteria</taxon>
        <taxon>Pseudomonadati</taxon>
        <taxon>Pseudomonadota</taxon>
        <taxon>Gammaproteobacteria</taxon>
        <taxon>Pseudomonadales</taxon>
        <taxon>Marinobacteraceae</taxon>
        <taxon>Marinobacter</taxon>
    </lineage>
</organism>
<dbReference type="Proteomes" id="UP001596506">
    <property type="component" value="Unassembled WGS sequence"/>
</dbReference>
<reference evidence="3" key="1">
    <citation type="journal article" date="2019" name="Int. J. Syst. Evol. Microbiol.">
        <title>The Global Catalogue of Microorganisms (GCM) 10K type strain sequencing project: providing services to taxonomists for standard genome sequencing and annotation.</title>
        <authorList>
            <consortium name="The Broad Institute Genomics Platform"/>
            <consortium name="The Broad Institute Genome Sequencing Center for Infectious Disease"/>
            <person name="Wu L."/>
            <person name="Ma J."/>
        </authorList>
    </citation>
    <scope>NUCLEOTIDE SEQUENCE [LARGE SCALE GENOMIC DNA]</scope>
    <source>
        <strain evidence="3">CCUG 60559</strain>
    </source>
</reference>
<name>A0ABW2IXL9_9GAMM</name>
<dbReference type="EMBL" id="JBHTBD010000005">
    <property type="protein sequence ID" value="MFC7295663.1"/>
    <property type="molecule type" value="Genomic_DNA"/>
</dbReference>
<protein>
    <submittedName>
        <fullName evidence="2">Uncharacterized protein</fullName>
    </submittedName>
</protein>
<comment type="caution">
    <text evidence="2">The sequence shown here is derived from an EMBL/GenBank/DDBJ whole genome shotgun (WGS) entry which is preliminary data.</text>
</comment>
<evidence type="ECO:0000313" key="3">
    <source>
        <dbReference type="Proteomes" id="UP001596506"/>
    </source>
</evidence>
<keyword evidence="3" id="KW-1185">Reference proteome</keyword>
<gene>
    <name evidence="2" type="ORF">ACFQQA_13125</name>
</gene>
<evidence type="ECO:0000256" key="1">
    <source>
        <dbReference type="SAM" id="MobiDB-lite"/>
    </source>
</evidence>
<dbReference type="RefSeq" id="WP_100688646.1">
    <property type="nucleotide sequence ID" value="NZ_JBHTBD010000005.1"/>
</dbReference>
<evidence type="ECO:0000313" key="2">
    <source>
        <dbReference type="EMBL" id="MFC7295663.1"/>
    </source>
</evidence>